<dbReference type="Proteomes" id="UP000032142">
    <property type="component" value="Unassembled WGS sequence"/>
</dbReference>
<dbReference type="EMBL" id="KN391269">
    <property type="protein sequence ID" value="KHG09513.1"/>
    <property type="molecule type" value="Genomic_DNA"/>
</dbReference>
<evidence type="ECO:0000313" key="2">
    <source>
        <dbReference type="Proteomes" id="UP000032142"/>
    </source>
</evidence>
<sequence length="44" mass="4894">MLRSITKEIDFGSGRKLKLSTSRPVLIFIVRDFGIKLQARGSSA</sequence>
<evidence type="ECO:0000313" key="1">
    <source>
        <dbReference type="EMBL" id="KHG09513.1"/>
    </source>
</evidence>
<gene>
    <name evidence="1" type="ORF">F383_14838</name>
</gene>
<accession>A0A0B0N504</accession>
<dbReference type="AlphaFoldDB" id="A0A0B0N504"/>
<reference evidence="2" key="1">
    <citation type="submission" date="2014-09" db="EMBL/GenBank/DDBJ databases">
        <authorList>
            <person name="Mudge J."/>
            <person name="Ramaraj T."/>
            <person name="Lindquist I.E."/>
            <person name="Bharti A.K."/>
            <person name="Sundararajan A."/>
            <person name="Cameron C.T."/>
            <person name="Woodward J.E."/>
            <person name="May G.D."/>
            <person name="Brubaker C."/>
            <person name="Broadhvest J."/>
            <person name="Wilkins T.A."/>
        </authorList>
    </citation>
    <scope>NUCLEOTIDE SEQUENCE</scope>
    <source>
        <strain evidence="2">cv. AKA8401</strain>
    </source>
</reference>
<proteinExistence type="predicted"/>
<name>A0A0B0N504_GOSAR</name>
<protein>
    <submittedName>
        <fullName evidence="1">Uncharacterized protein</fullName>
    </submittedName>
</protein>
<organism evidence="1 2">
    <name type="scientific">Gossypium arboreum</name>
    <name type="common">Tree cotton</name>
    <name type="synonym">Gossypium nanking</name>
    <dbReference type="NCBI Taxonomy" id="29729"/>
    <lineage>
        <taxon>Eukaryota</taxon>
        <taxon>Viridiplantae</taxon>
        <taxon>Streptophyta</taxon>
        <taxon>Embryophyta</taxon>
        <taxon>Tracheophyta</taxon>
        <taxon>Spermatophyta</taxon>
        <taxon>Magnoliopsida</taxon>
        <taxon>eudicotyledons</taxon>
        <taxon>Gunneridae</taxon>
        <taxon>Pentapetalae</taxon>
        <taxon>rosids</taxon>
        <taxon>malvids</taxon>
        <taxon>Malvales</taxon>
        <taxon>Malvaceae</taxon>
        <taxon>Malvoideae</taxon>
        <taxon>Gossypium</taxon>
    </lineage>
</organism>
<keyword evidence="2" id="KW-1185">Reference proteome</keyword>